<comment type="caution">
    <text evidence="2">The sequence shown here is derived from an EMBL/GenBank/DDBJ whole genome shotgun (WGS) entry which is preliminary data.</text>
</comment>
<gene>
    <name evidence="2" type="ORF">CLV68_2154</name>
</gene>
<name>A0A421BB86_9PSEU</name>
<sequence>MTDTSGTAATAAPPRAAYRERLYVTWYWWPLPLVAATLLAAEIHMGHPGVRAWLPYVVIIPLTLVLILRAGTTRVAVVDGELWVGDAHLPLEHAGEVEVFDVVGASGQAAAKRKVLGPHLDPAAFLLHRGWVRPLLRVRVTDPEDPTPYWVFSTRRPRELAEAIAAGRAGRTES</sequence>
<protein>
    <recommendedName>
        <fullName evidence="4">DUF3093 family protein</fullName>
    </recommendedName>
</protein>
<evidence type="ECO:0008006" key="4">
    <source>
        <dbReference type="Google" id="ProtNLM"/>
    </source>
</evidence>
<dbReference type="RefSeq" id="WP_121390231.1">
    <property type="nucleotide sequence ID" value="NZ_RCDD01000001.1"/>
</dbReference>
<keyword evidence="1" id="KW-0472">Membrane</keyword>
<feature type="transmembrane region" description="Helical" evidence="1">
    <location>
        <begin position="53"/>
        <end position="71"/>
    </location>
</feature>
<feature type="transmembrane region" description="Helical" evidence="1">
    <location>
        <begin position="23"/>
        <end position="41"/>
    </location>
</feature>
<accession>A0A421BB86</accession>
<dbReference type="Pfam" id="PF11292">
    <property type="entry name" value="DUF3093"/>
    <property type="match status" value="1"/>
</dbReference>
<dbReference type="Proteomes" id="UP000282454">
    <property type="component" value="Unassembled WGS sequence"/>
</dbReference>
<dbReference type="EMBL" id="RCDD01000001">
    <property type="protein sequence ID" value="RLK61613.1"/>
    <property type="molecule type" value="Genomic_DNA"/>
</dbReference>
<keyword evidence="1" id="KW-1133">Transmembrane helix</keyword>
<keyword evidence="1" id="KW-0812">Transmembrane</keyword>
<keyword evidence="3" id="KW-1185">Reference proteome</keyword>
<dbReference type="AlphaFoldDB" id="A0A421BB86"/>
<evidence type="ECO:0000256" key="1">
    <source>
        <dbReference type="SAM" id="Phobius"/>
    </source>
</evidence>
<evidence type="ECO:0000313" key="3">
    <source>
        <dbReference type="Proteomes" id="UP000282454"/>
    </source>
</evidence>
<organism evidence="2 3">
    <name type="scientific">Actinokineospora cianjurensis</name>
    <dbReference type="NCBI Taxonomy" id="585224"/>
    <lineage>
        <taxon>Bacteria</taxon>
        <taxon>Bacillati</taxon>
        <taxon>Actinomycetota</taxon>
        <taxon>Actinomycetes</taxon>
        <taxon>Pseudonocardiales</taxon>
        <taxon>Pseudonocardiaceae</taxon>
        <taxon>Actinokineospora</taxon>
    </lineage>
</organism>
<proteinExistence type="predicted"/>
<dbReference type="InterPro" id="IPR021443">
    <property type="entry name" value="DUF3093"/>
</dbReference>
<reference evidence="2 3" key="1">
    <citation type="submission" date="2018-10" db="EMBL/GenBank/DDBJ databases">
        <title>Genomic Encyclopedia of Archaeal and Bacterial Type Strains, Phase II (KMG-II): from individual species to whole genera.</title>
        <authorList>
            <person name="Goeker M."/>
        </authorList>
    </citation>
    <scope>NUCLEOTIDE SEQUENCE [LARGE SCALE GENOMIC DNA]</scope>
    <source>
        <strain evidence="2 3">DSM 45657</strain>
    </source>
</reference>
<dbReference type="OrthoDB" id="3217020at2"/>
<evidence type="ECO:0000313" key="2">
    <source>
        <dbReference type="EMBL" id="RLK61613.1"/>
    </source>
</evidence>